<evidence type="ECO:0000256" key="5">
    <source>
        <dbReference type="ARBA" id="ARBA00022801"/>
    </source>
</evidence>
<keyword evidence="5" id="KW-0378">Hydrolase</keyword>
<comment type="caution">
    <text evidence="11">The sequence shown here is derived from an EMBL/GenBank/DDBJ whole genome shotgun (WGS) entry which is preliminary data.</text>
</comment>
<keyword evidence="7" id="KW-0067">ATP-binding</keyword>
<dbReference type="Proteomes" id="UP001595722">
    <property type="component" value="Unassembled WGS sequence"/>
</dbReference>
<evidence type="ECO:0000256" key="6">
    <source>
        <dbReference type="ARBA" id="ARBA00022806"/>
    </source>
</evidence>
<evidence type="ECO:0000256" key="7">
    <source>
        <dbReference type="ARBA" id="ARBA00022840"/>
    </source>
</evidence>
<dbReference type="InterPro" id="IPR048823">
    <property type="entry name" value="Cas3_I-F_Cas2"/>
</dbReference>
<keyword evidence="6" id="KW-0347">Helicase</keyword>
<comment type="similarity">
    <text evidence="2">In the central section; belongs to the CRISPR-associated helicase Cas3 family.</text>
</comment>
<dbReference type="InterPro" id="IPR038257">
    <property type="entry name" value="CRISPR-assoc_Cas3_HD_sf"/>
</dbReference>
<dbReference type="InterPro" id="IPR054712">
    <property type="entry name" value="Cas3-like_dom"/>
</dbReference>
<keyword evidence="8" id="KW-0051">Antiviral defense</keyword>
<feature type="domain" description="HD Cas3-type" evidence="10">
    <location>
        <begin position="102"/>
        <end position="313"/>
    </location>
</feature>
<keyword evidence="3" id="KW-0479">Metal-binding</keyword>
<dbReference type="RefSeq" id="WP_376865523.1">
    <property type="nucleotide sequence ID" value="NZ_JBHRYB010000005.1"/>
</dbReference>
<evidence type="ECO:0000256" key="1">
    <source>
        <dbReference type="ARBA" id="ARBA00006847"/>
    </source>
</evidence>
<dbReference type="Pfam" id="PF18019">
    <property type="entry name" value="Cas3_HD"/>
    <property type="match status" value="1"/>
</dbReference>
<dbReference type="EMBL" id="JBHRYB010000005">
    <property type="protein sequence ID" value="MFC3679752.1"/>
    <property type="molecule type" value="Genomic_DNA"/>
</dbReference>
<dbReference type="Pfam" id="PF22590">
    <property type="entry name" value="Cas3-like_C_2"/>
    <property type="match status" value="1"/>
</dbReference>
<comment type="similarity">
    <text evidence="1">In the N-terminal section; belongs to the CRISPR-associated nuclease Cas3-HD family.</text>
</comment>
<dbReference type="InterPro" id="IPR006483">
    <property type="entry name" value="CRISPR-assoc_Cas3_HD"/>
</dbReference>
<dbReference type="Gene3D" id="1.10.3210.30">
    <property type="match status" value="1"/>
</dbReference>
<proteinExistence type="inferred from homology"/>
<dbReference type="NCBIfam" id="TIGR01596">
    <property type="entry name" value="cas3_HD"/>
    <property type="match status" value="1"/>
</dbReference>
<evidence type="ECO:0000313" key="12">
    <source>
        <dbReference type="Proteomes" id="UP001595722"/>
    </source>
</evidence>
<dbReference type="InterPro" id="IPR013395">
    <property type="entry name" value="CRISPR-assoc_Cas3_yers"/>
</dbReference>
<evidence type="ECO:0000256" key="8">
    <source>
        <dbReference type="ARBA" id="ARBA00023118"/>
    </source>
</evidence>
<evidence type="ECO:0000256" key="4">
    <source>
        <dbReference type="ARBA" id="ARBA00022741"/>
    </source>
</evidence>
<keyword evidence="4" id="KW-0547">Nucleotide-binding</keyword>
<dbReference type="SUPFAM" id="SSF52540">
    <property type="entry name" value="P-loop containing nucleoside triphosphate hydrolases"/>
    <property type="match status" value="1"/>
</dbReference>
<evidence type="ECO:0000256" key="3">
    <source>
        <dbReference type="ARBA" id="ARBA00022723"/>
    </source>
</evidence>
<evidence type="ECO:0000259" key="10">
    <source>
        <dbReference type="PROSITE" id="PS51643"/>
    </source>
</evidence>
<dbReference type="Pfam" id="PF21384">
    <property type="entry name" value="Cas3_I-F_Cas2"/>
    <property type="match status" value="1"/>
</dbReference>
<accession>A0ABV7VSV7</accession>
<feature type="region of interest" description="Disordered" evidence="9">
    <location>
        <begin position="497"/>
        <end position="528"/>
    </location>
</feature>
<protein>
    <submittedName>
        <fullName evidence="11">Type I-F CRISPR-associated helicase Cas3f</fullName>
    </submittedName>
</protein>
<gene>
    <name evidence="11" type="primary">cas3f</name>
    <name evidence="11" type="ORF">ACFOMG_06465</name>
</gene>
<evidence type="ECO:0000313" key="11">
    <source>
        <dbReference type="EMBL" id="MFC3679752.1"/>
    </source>
</evidence>
<sequence>MIVTFISQCEKNALKKTRRVLDAFANRIGDNAWQTVITAEGLQAVRKLLRKTASKSTAVSCHQIKTRNRTELIWVVGKKSAFDLDGRVPVNSTQVNRTLRDDAADWLYLPLIQALSALAALLHDWGKANKQFQQKLLDTSGKPAGDALRHEYLSCLLLRKLLSENESGTDLKWLEQLASGQLPNVKALSNQDEKPLSKLPITAQLISWLILSHHRLPYLKEFSGSSASALSDVLDCIDQEWGYANPQAHATLNDCLTFEHGALSGSTKWLKEVKRWARKLIELQPLVEQAEKDGVIRLLLHHCRLSLMLADHCYSSKQVNGPWAGQKQLIANTQSKKKPDGKGFCKSNIPNQYLDQHLLGVCAQAKKNTRLFPVIEKHGLTSHDTAALKKRSSGAFGWQDKAVERIKVWQKSEADAHQQGFFAVNMAGTGCGKTFANAKVMRCLSSDGDSLRFILALGLRTLTLQTGDEYREKIFSNDSDGSDLAVLIGSKAVKELHEQKNSAGESERRPEDDSLEEENGSESAQTLLDTSDQVVYDGEIPEEGLTTLLSTPKDLAFFHAPVLACTIDHLMAAVTTKRGGRYILPSLRLMSSDLVIDEIDDFTGNDSIAIGRLIHLAGMLGRKVMISSATIPPAMAEGYFKTYQLGWQQYARMRNKSTKVGCAWIDEFKTQVASHYATDQQLLLEYYRASHQKFVDTRVKNLAKEPAKRRLEIIPCKSLLNEDEIRKTQGYQQTIIDTAMVLHQRHGWSCSVSGLTISFGVVRMANINPALSLTRYLLDCRVASDYAIRVMPYHSQQVLLLRNAQESHLDQVLKRKESPGEPPQALTNRTIQRHIADAEKQGCHHLMFILVATPVEEVGRDHDFDWAIIEPSSYRSLVQMAGRVRRHRTSAVEQPNIAVLQYNWKALKDDDKKGQCYFLRPGYETGQSAEIAGKKRLLKLAEHDVSNLIDVPNAAKQFNAAVRINASDSGSRLAMLEHAAIAADLCSTDSGRPDTLHGFLSHHWYLTSLCQYRVPFRLSEPGIALYLVQQESDAPFFIEKDVTGKPLRLENGELSDRERAHKIERVVLTLQQSSRLWLQRSYDDLITQQAELRNISLLWASLRYGEILPRESENTWLYNDQLGLFKEI</sequence>
<keyword evidence="12" id="KW-1185">Reference proteome</keyword>
<dbReference type="NCBIfam" id="TIGR02562">
    <property type="entry name" value="cas3_yersinia"/>
    <property type="match status" value="1"/>
</dbReference>
<dbReference type="InterPro" id="IPR027417">
    <property type="entry name" value="P-loop_NTPase"/>
</dbReference>
<evidence type="ECO:0000256" key="9">
    <source>
        <dbReference type="SAM" id="MobiDB-lite"/>
    </source>
</evidence>
<name>A0ABV7VSV7_9GAMM</name>
<reference evidence="12" key="1">
    <citation type="journal article" date="2019" name="Int. J. Syst. Evol. Microbiol.">
        <title>The Global Catalogue of Microorganisms (GCM) 10K type strain sequencing project: providing services to taxonomists for standard genome sequencing and annotation.</title>
        <authorList>
            <consortium name="The Broad Institute Genomics Platform"/>
            <consortium name="The Broad Institute Genome Sequencing Center for Infectious Disease"/>
            <person name="Wu L."/>
            <person name="Ma J."/>
        </authorList>
    </citation>
    <scope>NUCLEOTIDE SEQUENCE [LARGE SCALE GENOMIC DNA]</scope>
    <source>
        <strain evidence="12">KCTC 42424</strain>
    </source>
</reference>
<organism evidence="11 12">
    <name type="scientific">Bacterioplanoides pacificum</name>
    <dbReference type="NCBI Taxonomy" id="1171596"/>
    <lineage>
        <taxon>Bacteria</taxon>
        <taxon>Pseudomonadati</taxon>
        <taxon>Pseudomonadota</taxon>
        <taxon>Gammaproteobacteria</taxon>
        <taxon>Oceanospirillales</taxon>
        <taxon>Oceanospirillaceae</taxon>
        <taxon>Bacterioplanoides</taxon>
    </lineage>
</organism>
<feature type="compositionally biased region" description="Basic and acidic residues" evidence="9">
    <location>
        <begin position="497"/>
        <end position="512"/>
    </location>
</feature>
<evidence type="ECO:0000256" key="2">
    <source>
        <dbReference type="ARBA" id="ARBA00009046"/>
    </source>
</evidence>
<dbReference type="PROSITE" id="PS51643">
    <property type="entry name" value="HD_CAS3"/>
    <property type="match status" value="1"/>
</dbReference>